<evidence type="ECO:0000256" key="6">
    <source>
        <dbReference type="SAM" id="Phobius"/>
    </source>
</evidence>
<dbReference type="PANTHER" id="PTHR30572">
    <property type="entry name" value="MEMBRANE COMPONENT OF TRANSPORTER-RELATED"/>
    <property type="match status" value="1"/>
</dbReference>
<dbReference type="EMBL" id="DXEL01000043">
    <property type="protein sequence ID" value="HIX74524.1"/>
    <property type="molecule type" value="Genomic_DNA"/>
</dbReference>
<evidence type="ECO:0000259" key="7">
    <source>
        <dbReference type="Pfam" id="PF02687"/>
    </source>
</evidence>
<evidence type="ECO:0000313" key="10">
    <source>
        <dbReference type="Proteomes" id="UP000886740"/>
    </source>
</evidence>
<feature type="transmembrane region" description="Helical" evidence="6">
    <location>
        <begin position="370"/>
        <end position="393"/>
    </location>
</feature>
<evidence type="ECO:0000256" key="3">
    <source>
        <dbReference type="ARBA" id="ARBA00022692"/>
    </source>
</evidence>
<reference evidence="9" key="2">
    <citation type="submission" date="2021-04" db="EMBL/GenBank/DDBJ databases">
        <authorList>
            <person name="Gilroy R."/>
        </authorList>
    </citation>
    <scope>NUCLEOTIDE SEQUENCE</scope>
    <source>
        <strain evidence="9">ChiGjej6B6-14162</strain>
    </source>
</reference>
<sequence>MKNIMMAIRSLTKRGRHNEMKIISLALGLAVGFVLISKVCFERAFDDFYPDTDRIYRVYEKALLNGKLDEFERVSGGTVIGMREMMPEIESSTRITWAANGPMVMSDTKRKIDASFYVGDSCLFDILPRPILAGGDPKEILSRPMYCLISSELAEKIGGEVVGKSFELDTHLGTRLTIGGVFEAFPENSSLRIDGFIAMPSLGEFRWDGSMNYVGNDAYTAFIKLRPGAAISGVEKQIQAFREKYQPIEELKKMGVEIDYTFHPLRETHLMDETIQRMNVMLSLIALALIFTAVMNYVLIVISSLVGRAKEVAVRKCYGAGSRSIHGIIFSEAVVHLAVSIILAILLVLACRETVEELVGVSLLALVRSAGPILLAVCVAVLLATGLLPGYLYSRIPVSVAFRAYRESKRYWKLGLLFFQFAAASFMVILLAIVARQYDRMTNDDPGYRYDDLAYFNTRVIPDSSRIATAMAELRRLPEVKSVAATYGLPMNGASGNNVGLPNDDKDLFNLADLYYVTENYFEMMEIPIIEGRTFNPALRSDEEVMVSRRFAEQLRLTAGWSASEPIVGKSIRISEHSTQVPTATICGIYENFRVGSIAYEDPRGTAYFYHPTCAGYLLIRFNGITPEKIAKAEAVLTSLFPDKELRLYSYADEMRGLYKDTRKFRDSILIGGLVTLAILFIGLIGYTTDEVNRRRKEMAIRRINGATLADVLRLFLKDISRILLPATIIGALAAYAVAGLWQEQFTEKVPLSWYLFAGGVALVIAVVMSVAGLNIQKAANDNPAENLKNE</sequence>
<dbReference type="Pfam" id="PF12704">
    <property type="entry name" value="MacB_PCD"/>
    <property type="match status" value="2"/>
</dbReference>
<keyword evidence="2" id="KW-1003">Cell membrane</keyword>
<dbReference type="PANTHER" id="PTHR30572:SF18">
    <property type="entry name" value="ABC-TYPE MACROLIDE FAMILY EXPORT SYSTEM PERMEASE COMPONENT 2"/>
    <property type="match status" value="1"/>
</dbReference>
<evidence type="ECO:0000259" key="8">
    <source>
        <dbReference type="Pfam" id="PF12704"/>
    </source>
</evidence>
<name>A0A9D1X876_9BACT</name>
<feature type="transmembrane region" description="Helical" evidence="6">
    <location>
        <begin position="414"/>
        <end position="435"/>
    </location>
</feature>
<dbReference type="GO" id="GO:0005886">
    <property type="term" value="C:plasma membrane"/>
    <property type="evidence" value="ECO:0007669"/>
    <property type="project" value="UniProtKB-SubCell"/>
</dbReference>
<protein>
    <submittedName>
        <fullName evidence="9">ABC transporter permease</fullName>
    </submittedName>
</protein>
<dbReference type="Pfam" id="PF02687">
    <property type="entry name" value="FtsX"/>
    <property type="match status" value="1"/>
</dbReference>
<feature type="transmembrane region" description="Helical" evidence="6">
    <location>
        <begin position="723"/>
        <end position="742"/>
    </location>
</feature>
<evidence type="ECO:0000256" key="2">
    <source>
        <dbReference type="ARBA" id="ARBA00022475"/>
    </source>
</evidence>
<feature type="transmembrane region" description="Helical" evidence="6">
    <location>
        <begin position="754"/>
        <end position="774"/>
    </location>
</feature>
<comment type="subcellular location">
    <subcellularLocation>
        <location evidence="1">Cell membrane</location>
        <topology evidence="1">Multi-pass membrane protein</topology>
    </subcellularLocation>
</comment>
<feature type="domain" description="MacB-like periplasmic core" evidence="8">
    <location>
        <begin position="465"/>
        <end position="598"/>
    </location>
</feature>
<dbReference type="InterPro" id="IPR025857">
    <property type="entry name" value="MacB_PCD"/>
</dbReference>
<dbReference type="Proteomes" id="UP000886740">
    <property type="component" value="Unassembled WGS sequence"/>
</dbReference>
<feature type="domain" description="MacB-like periplasmic core" evidence="8">
    <location>
        <begin position="23"/>
        <end position="240"/>
    </location>
</feature>
<evidence type="ECO:0000313" key="9">
    <source>
        <dbReference type="EMBL" id="HIX74524.1"/>
    </source>
</evidence>
<feature type="domain" description="ABC3 transporter permease C-terminal" evidence="7">
    <location>
        <begin position="673"/>
        <end position="784"/>
    </location>
</feature>
<reference evidence="9" key="1">
    <citation type="journal article" date="2021" name="PeerJ">
        <title>Extensive microbial diversity within the chicken gut microbiome revealed by metagenomics and culture.</title>
        <authorList>
            <person name="Gilroy R."/>
            <person name="Ravi A."/>
            <person name="Getino M."/>
            <person name="Pursley I."/>
            <person name="Horton D.L."/>
            <person name="Alikhan N.F."/>
            <person name="Baker D."/>
            <person name="Gharbi K."/>
            <person name="Hall N."/>
            <person name="Watson M."/>
            <person name="Adriaenssens E.M."/>
            <person name="Foster-Nyarko E."/>
            <person name="Jarju S."/>
            <person name="Secka A."/>
            <person name="Antonio M."/>
            <person name="Oren A."/>
            <person name="Chaudhuri R.R."/>
            <person name="La Ragione R."/>
            <person name="Hildebrand F."/>
            <person name="Pallen M.J."/>
        </authorList>
    </citation>
    <scope>NUCLEOTIDE SEQUENCE</scope>
    <source>
        <strain evidence="9">ChiGjej6B6-14162</strain>
    </source>
</reference>
<dbReference type="AlphaFoldDB" id="A0A9D1X876"/>
<organism evidence="9 10">
    <name type="scientific">Candidatus Parabacteroides intestinipullorum</name>
    <dbReference type="NCBI Taxonomy" id="2838723"/>
    <lineage>
        <taxon>Bacteria</taxon>
        <taxon>Pseudomonadati</taxon>
        <taxon>Bacteroidota</taxon>
        <taxon>Bacteroidia</taxon>
        <taxon>Bacteroidales</taxon>
        <taxon>Tannerellaceae</taxon>
        <taxon>Parabacteroides</taxon>
    </lineage>
</organism>
<accession>A0A9D1X876</accession>
<comment type="caution">
    <text evidence="9">The sequence shown here is derived from an EMBL/GenBank/DDBJ whole genome shotgun (WGS) entry which is preliminary data.</text>
</comment>
<dbReference type="GO" id="GO:0022857">
    <property type="term" value="F:transmembrane transporter activity"/>
    <property type="evidence" value="ECO:0007669"/>
    <property type="project" value="TreeGrafter"/>
</dbReference>
<feature type="transmembrane region" description="Helical" evidence="6">
    <location>
        <begin position="327"/>
        <end position="350"/>
    </location>
</feature>
<keyword evidence="5 6" id="KW-0472">Membrane</keyword>
<evidence type="ECO:0000256" key="4">
    <source>
        <dbReference type="ARBA" id="ARBA00022989"/>
    </source>
</evidence>
<keyword evidence="3 6" id="KW-0812">Transmembrane</keyword>
<evidence type="ECO:0000256" key="5">
    <source>
        <dbReference type="ARBA" id="ARBA00023136"/>
    </source>
</evidence>
<feature type="transmembrane region" description="Helical" evidence="6">
    <location>
        <begin position="669"/>
        <end position="689"/>
    </location>
</feature>
<proteinExistence type="predicted"/>
<feature type="transmembrane region" description="Helical" evidence="6">
    <location>
        <begin position="280"/>
        <end position="306"/>
    </location>
</feature>
<dbReference type="InterPro" id="IPR050250">
    <property type="entry name" value="Macrolide_Exporter_MacB"/>
</dbReference>
<dbReference type="InterPro" id="IPR003838">
    <property type="entry name" value="ABC3_permease_C"/>
</dbReference>
<keyword evidence="4 6" id="KW-1133">Transmembrane helix</keyword>
<gene>
    <name evidence="9" type="ORF">H9977_05780</name>
</gene>
<evidence type="ECO:0000256" key="1">
    <source>
        <dbReference type="ARBA" id="ARBA00004651"/>
    </source>
</evidence>